<dbReference type="OrthoDB" id="2150121at2759"/>
<sequence>MANAHRTNALVTSCLKTPVDPHTKAPLASYERGRRVLPHTYTCLADNRDYEREREYEDSGSDFCEEDYVGRGGALMLTDYRAAGDRLDLSEIFFSNEEYYSKLEELKKAHLRTMAELESMYRRKLQLKASEPPGATALQADRHRVPWSHGSPAASRHLRKSQSAVELRRSSPLSDYSDEEEETHVEKGLVCSPKEHIKNMWQDFKLSPKHLSASSVQSLSADQKKPRKGRGKKRQEHEDREQDNLKPKSTVPEPFQMMLREDERRKRGIKSRSEIEQENADLRRQLEELTECQRKFRASPIPAHVHLPLYEDLQGRKKREDVQPRTLQKPFSFLERERLKKEQKERHPSPNEDRVKPFRATPVPRSVYAAATGEQMKEEQLYRSIKIQMRAQEMLHSAAMPPSMLTRRLSDRKKNKDGSSEVKGDDNISHKLHIHTEVPDFDARYRRFQKHLEKQKEVKPTTTCEPFELRTSHISSHRERILADMEKEQSSPKAMRWPHVSRGKSRTANSSLCSSLSGSLEILPGKVTDATKKRHDAVRKVLEERRKAEEEEERWKESQRQRERKLQRVVLKRAQANDPHLALSLTNQGKLKEFRKQGLQRKKEYQQEIKEMKQRVKGRPLLLEQVAQRNAKQAAEKRYADALQGCDLTEDFISSKAAGAGSEHNASESRDSTQSEQEEPDMGYKPVHYRKVFMGGNDVDPEEKEGGSDATSQGLRDSEDASSHHSDQDSDGSYHYSDDHENYSDDSEHDADTSKQEEGK</sequence>
<keyword evidence="13" id="KW-1185">Reference proteome</keyword>
<evidence type="ECO:0000313" key="14">
    <source>
        <dbReference type="RefSeq" id="XP_034085098.1"/>
    </source>
</evidence>
<feature type="region of interest" description="Disordered" evidence="12">
    <location>
        <begin position="657"/>
        <end position="760"/>
    </location>
</feature>
<feature type="compositionally biased region" description="Basic residues" evidence="12">
    <location>
        <begin position="225"/>
        <end position="234"/>
    </location>
</feature>
<feature type="region of interest" description="Disordered" evidence="12">
    <location>
        <begin position="485"/>
        <end position="511"/>
    </location>
</feature>
<evidence type="ECO:0000256" key="11">
    <source>
        <dbReference type="ARBA" id="ARBA00039949"/>
    </source>
</evidence>
<name>A0A6P8VFL6_GYMAC</name>
<feature type="compositionally biased region" description="Basic and acidic residues" evidence="12">
    <location>
        <begin position="716"/>
        <end position="728"/>
    </location>
</feature>
<keyword evidence="5" id="KW-0970">Cilium biogenesis/degradation</keyword>
<feature type="region of interest" description="Disordered" evidence="12">
    <location>
        <begin position="212"/>
        <end position="276"/>
    </location>
</feature>
<dbReference type="RefSeq" id="XP_034085098.1">
    <property type="nucleotide sequence ID" value="XM_034229207.1"/>
</dbReference>
<feature type="region of interest" description="Disordered" evidence="12">
    <location>
        <begin position="399"/>
        <end position="430"/>
    </location>
</feature>
<reference evidence="14" key="1">
    <citation type="submission" date="2025-08" db="UniProtKB">
        <authorList>
            <consortium name="RefSeq"/>
        </authorList>
    </citation>
    <scope>IDENTIFICATION</scope>
</reference>
<keyword evidence="6" id="KW-0175">Coiled coil</keyword>
<comment type="function">
    <text evidence="10">Involved in ciliogenesis.</text>
</comment>
<feature type="compositionally biased region" description="Basic and acidic residues" evidence="12">
    <location>
        <begin position="408"/>
        <end position="430"/>
    </location>
</feature>
<dbReference type="InterPro" id="IPR051655">
    <property type="entry name" value="FAM161"/>
</dbReference>
<keyword evidence="7" id="KW-0969">Cilium</keyword>
<feature type="compositionally biased region" description="Basic and acidic residues" evidence="12">
    <location>
        <begin position="259"/>
        <end position="276"/>
    </location>
</feature>
<keyword evidence="9" id="KW-0966">Cell projection</keyword>
<protein>
    <recommendedName>
        <fullName evidence="11">Protein FAM161A</fullName>
    </recommendedName>
</protein>
<feature type="region of interest" description="Disordered" evidence="12">
    <location>
        <begin position="545"/>
        <end position="564"/>
    </location>
</feature>
<evidence type="ECO:0000256" key="9">
    <source>
        <dbReference type="ARBA" id="ARBA00023273"/>
    </source>
</evidence>
<keyword evidence="4" id="KW-0963">Cytoplasm</keyword>
<feature type="compositionally biased region" description="Polar residues" evidence="12">
    <location>
        <begin position="212"/>
        <end position="221"/>
    </location>
</feature>
<comment type="similarity">
    <text evidence="3">Belongs to the FAM161 family.</text>
</comment>
<evidence type="ECO:0000256" key="10">
    <source>
        <dbReference type="ARBA" id="ARBA00037165"/>
    </source>
</evidence>
<evidence type="ECO:0000256" key="12">
    <source>
        <dbReference type="SAM" id="MobiDB-lite"/>
    </source>
</evidence>
<dbReference type="GO" id="GO:0044782">
    <property type="term" value="P:cilium organization"/>
    <property type="evidence" value="ECO:0007669"/>
    <property type="project" value="TreeGrafter"/>
</dbReference>
<dbReference type="GeneID" id="117554721"/>
<evidence type="ECO:0000256" key="3">
    <source>
        <dbReference type="ARBA" id="ARBA00006663"/>
    </source>
</evidence>
<feature type="compositionally biased region" description="Basic and acidic residues" evidence="12">
    <location>
        <begin position="750"/>
        <end position="760"/>
    </location>
</feature>
<evidence type="ECO:0000256" key="2">
    <source>
        <dbReference type="ARBA" id="ARBA00004120"/>
    </source>
</evidence>
<evidence type="ECO:0000256" key="6">
    <source>
        <dbReference type="ARBA" id="ARBA00023054"/>
    </source>
</evidence>
<feature type="region of interest" description="Disordered" evidence="12">
    <location>
        <begin position="131"/>
        <end position="187"/>
    </location>
</feature>
<keyword evidence="8" id="KW-0206">Cytoskeleton</keyword>
<evidence type="ECO:0000256" key="1">
    <source>
        <dbReference type="ARBA" id="ARBA00004114"/>
    </source>
</evidence>
<dbReference type="PANTHER" id="PTHR21501">
    <property type="entry name" value="PROTEIN FAM-161"/>
    <property type="match status" value="1"/>
</dbReference>
<feature type="compositionally biased region" description="Basic and acidic residues" evidence="12">
    <location>
        <begin position="337"/>
        <end position="356"/>
    </location>
</feature>
<feature type="region of interest" description="Disordered" evidence="12">
    <location>
        <begin position="337"/>
        <end position="360"/>
    </location>
</feature>
<evidence type="ECO:0000256" key="5">
    <source>
        <dbReference type="ARBA" id="ARBA00022794"/>
    </source>
</evidence>
<proteinExistence type="inferred from homology"/>
<accession>A0A6P8VFL6</accession>
<dbReference type="InterPro" id="IPR019579">
    <property type="entry name" value="FAM161A/B"/>
</dbReference>
<feature type="compositionally biased region" description="Basic and acidic residues" evidence="12">
    <location>
        <begin position="235"/>
        <end position="246"/>
    </location>
</feature>
<gene>
    <name evidence="14" type="primary">LOC117554721</name>
</gene>
<evidence type="ECO:0000256" key="7">
    <source>
        <dbReference type="ARBA" id="ARBA00023069"/>
    </source>
</evidence>
<dbReference type="InParanoid" id="A0A6P8VFL6"/>
<dbReference type="PANTHER" id="PTHR21501:SF3">
    <property type="entry name" value="PROTEIN FAM161A"/>
    <property type="match status" value="1"/>
</dbReference>
<dbReference type="Proteomes" id="UP000515161">
    <property type="component" value="Unplaced"/>
</dbReference>
<dbReference type="GO" id="GO:0005929">
    <property type="term" value="C:cilium"/>
    <property type="evidence" value="ECO:0007669"/>
    <property type="project" value="TreeGrafter"/>
</dbReference>
<dbReference type="KEGG" id="gacu:117554721"/>
<evidence type="ECO:0000313" key="13">
    <source>
        <dbReference type="Proteomes" id="UP000515161"/>
    </source>
</evidence>
<evidence type="ECO:0000256" key="8">
    <source>
        <dbReference type="ARBA" id="ARBA00023212"/>
    </source>
</evidence>
<comment type="subcellular location">
    <subcellularLocation>
        <location evidence="2">Cytoplasm</location>
        <location evidence="2">Cytoskeleton</location>
        <location evidence="2">Cilium basal body</location>
    </subcellularLocation>
    <subcellularLocation>
        <location evidence="1">Cytoplasm</location>
        <location evidence="1">Cytoskeleton</location>
        <location evidence="1">Microtubule organizing center</location>
        <location evidence="1">Centrosome</location>
        <location evidence="1">Centriole</location>
    </subcellularLocation>
</comment>
<organism evidence="13 14">
    <name type="scientific">Gymnodraco acuticeps</name>
    <name type="common">Antarctic dragonfish</name>
    <dbReference type="NCBI Taxonomy" id="8218"/>
    <lineage>
        <taxon>Eukaryota</taxon>
        <taxon>Metazoa</taxon>
        <taxon>Chordata</taxon>
        <taxon>Craniata</taxon>
        <taxon>Vertebrata</taxon>
        <taxon>Euteleostomi</taxon>
        <taxon>Actinopterygii</taxon>
        <taxon>Neopterygii</taxon>
        <taxon>Teleostei</taxon>
        <taxon>Neoteleostei</taxon>
        <taxon>Acanthomorphata</taxon>
        <taxon>Eupercaria</taxon>
        <taxon>Perciformes</taxon>
        <taxon>Notothenioidei</taxon>
        <taxon>Bathydraconidae</taxon>
        <taxon>Gymnodraco</taxon>
    </lineage>
</organism>
<dbReference type="GO" id="GO:0005814">
    <property type="term" value="C:centriole"/>
    <property type="evidence" value="ECO:0007669"/>
    <property type="project" value="UniProtKB-SubCell"/>
</dbReference>
<evidence type="ECO:0000256" key="4">
    <source>
        <dbReference type="ARBA" id="ARBA00022490"/>
    </source>
</evidence>
<dbReference type="Pfam" id="PF10595">
    <property type="entry name" value="FAM161A_B"/>
    <property type="match status" value="1"/>
</dbReference>
<dbReference type="AlphaFoldDB" id="A0A6P8VFL6"/>